<feature type="transmembrane region" description="Helical" evidence="7">
    <location>
        <begin position="187"/>
        <end position="208"/>
    </location>
</feature>
<comment type="similarity">
    <text evidence="5">Belongs to the methyl-accepting chemotaxis (MCP) protein family.</text>
</comment>
<evidence type="ECO:0000313" key="11">
    <source>
        <dbReference type="Proteomes" id="UP001178322"/>
    </source>
</evidence>
<name>A0AAX3WQM3_9BACI</name>
<gene>
    <name evidence="10" type="ORF">QNH24_17395</name>
</gene>
<dbReference type="CDD" id="cd11386">
    <property type="entry name" value="MCP_signal"/>
    <property type="match status" value="1"/>
</dbReference>
<dbReference type="AlphaFoldDB" id="A0AAX3WQM3"/>
<dbReference type="PROSITE" id="PS50111">
    <property type="entry name" value="CHEMOTAXIS_TRANSDUC_2"/>
    <property type="match status" value="1"/>
</dbReference>
<evidence type="ECO:0000256" key="7">
    <source>
        <dbReference type="SAM" id="Phobius"/>
    </source>
</evidence>
<keyword evidence="4 6" id="KW-0807">Transducer</keyword>
<dbReference type="Gene3D" id="6.10.340.10">
    <property type="match status" value="1"/>
</dbReference>
<keyword evidence="3 7" id="KW-0472">Membrane</keyword>
<organism evidence="10 11">
    <name type="scientific">Lysinibacillus pakistanensis</name>
    <dbReference type="NCBI Taxonomy" id="759811"/>
    <lineage>
        <taxon>Bacteria</taxon>
        <taxon>Bacillati</taxon>
        <taxon>Bacillota</taxon>
        <taxon>Bacilli</taxon>
        <taxon>Bacillales</taxon>
        <taxon>Bacillaceae</taxon>
        <taxon>Lysinibacillus</taxon>
    </lineage>
</organism>
<dbReference type="InterPro" id="IPR004089">
    <property type="entry name" value="MCPsignal_dom"/>
</dbReference>
<dbReference type="EMBL" id="CP126101">
    <property type="protein sequence ID" value="WHY50091.1"/>
    <property type="molecule type" value="Genomic_DNA"/>
</dbReference>
<protein>
    <submittedName>
        <fullName evidence="10">Methyl-accepting chemotaxis protein</fullName>
    </submittedName>
</protein>
<dbReference type="PROSITE" id="PS50885">
    <property type="entry name" value="HAMP"/>
    <property type="match status" value="1"/>
</dbReference>
<evidence type="ECO:0000259" key="8">
    <source>
        <dbReference type="PROSITE" id="PS50111"/>
    </source>
</evidence>
<proteinExistence type="inferred from homology"/>
<dbReference type="Proteomes" id="UP001178322">
    <property type="component" value="Chromosome"/>
</dbReference>
<accession>A0AAX3WQM3</accession>
<evidence type="ECO:0000256" key="4">
    <source>
        <dbReference type="ARBA" id="ARBA00023224"/>
    </source>
</evidence>
<evidence type="ECO:0000256" key="1">
    <source>
        <dbReference type="ARBA" id="ARBA00004236"/>
    </source>
</evidence>
<dbReference type="RefSeq" id="WP_283868787.1">
    <property type="nucleotide sequence ID" value="NZ_CP126101.1"/>
</dbReference>
<dbReference type="GO" id="GO:0007165">
    <property type="term" value="P:signal transduction"/>
    <property type="evidence" value="ECO:0007669"/>
    <property type="project" value="UniProtKB-KW"/>
</dbReference>
<keyword evidence="7" id="KW-1133">Transmembrane helix</keyword>
<dbReference type="CDD" id="cd06225">
    <property type="entry name" value="HAMP"/>
    <property type="match status" value="1"/>
</dbReference>
<evidence type="ECO:0000256" key="3">
    <source>
        <dbReference type="ARBA" id="ARBA00023136"/>
    </source>
</evidence>
<keyword evidence="2" id="KW-1003">Cell membrane</keyword>
<evidence type="ECO:0000256" key="6">
    <source>
        <dbReference type="PROSITE-ProRule" id="PRU00284"/>
    </source>
</evidence>
<dbReference type="Gene3D" id="1.10.287.950">
    <property type="entry name" value="Methyl-accepting chemotaxis protein"/>
    <property type="match status" value="1"/>
</dbReference>
<feature type="transmembrane region" description="Helical" evidence="7">
    <location>
        <begin position="18"/>
        <end position="39"/>
    </location>
</feature>
<evidence type="ECO:0000259" key="9">
    <source>
        <dbReference type="PROSITE" id="PS50885"/>
    </source>
</evidence>
<reference evidence="10" key="1">
    <citation type="submission" date="2023-05" db="EMBL/GenBank/DDBJ databases">
        <title>Comparative genomics of Bacillaceae isolates and their secondary metabolite potential.</title>
        <authorList>
            <person name="Song L."/>
            <person name="Nielsen L.J."/>
            <person name="Mohite O."/>
            <person name="Xu X."/>
            <person name="Weber T."/>
            <person name="Kovacs A.T."/>
        </authorList>
    </citation>
    <scope>NUCLEOTIDE SEQUENCE</scope>
    <source>
        <strain evidence="10">LY1</strain>
    </source>
</reference>
<dbReference type="PANTHER" id="PTHR32089">
    <property type="entry name" value="METHYL-ACCEPTING CHEMOTAXIS PROTEIN MCPB"/>
    <property type="match status" value="1"/>
</dbReference>
<feature type="domain" description="Methyl-accepting transducer" evidence="8">
    <location>
        <begin position="282"/>
        <end position="553"/>
    </location>
</feature>
<sequence length="568" mass="62000">MPKLNIINKLKGSLLYKYIASFTIPIAIISIIFSVVLFITSYRIIDDFVITQFESSLEIVSNSIFEDLEKNDVIAADNGNHQKYEQLLKQLNGTVNKYDIENAYILSRSNGKEHIVALSNKDNYKEDYVFDEKMNVALDAGSLQISDIYQDEYGIHKSIFIPFKNTDILFGLDMDASFISKLQTETLWICIIMTVIFILLGIIVAYFISIGITKPIKKITGYVGRVAKGDLAVEPLQIKGSNEIAQLSLGIENMTEDLRLLIQQIAENAEQVAAMSEELTASSEQTSASIQQITSSMQEVAAGSEKQTTSIEEVENHISVISTKMAEVVSSVNDVTAKAISASTISEKGNTTIQNATEKMTVTTTAIQETSAVVERLSTYTNEIGDIVTLINQITDQTNLLALNASIEAARAGEHGKGFAVVAEEVRKLADQSLAATNSIRTRIETIKEESAQAVKSMGISSSNLVESSTTFNASGEAFGEINTQIMELTKEMNHVNTIITNMNQGVNSIAISVEEVGIVAVQASGNIQNVAAASEEQSASIEEITASSNNLAEMAQQLRHIIQKFQL</sequence>
<feature type="domain" description="HAMP" evidence="9">
    <location>
        <begin position="210"/>
        <end position="263"/>
    </location>
</feature>
<keyword evidence="7" id="KW-0812">Transmembrane</keyword>
<evidence type="ECO:0000313" key="10">
    <source>
        <dbReference type="EMBL" id="WHY50091.1"/>
    </source>
</evidence>
<comment type="subcellular location">
    <subcellularLocation>
        <location evidence="1">Cell membrane</location>
    </subcellularLocation>
</comment>
<dbReference type="Pfam" id="PF00672">
    <property type="entry name" value="HAMP"/>
    <property type="match status" value="1"/>
</dbReference>
<evidence type="ECO:0000256" key="2">
    <source>
        <dbReference type="ARBA" id="ARBA00022475"/>
    </source>
</evidence>
<dbReference type="Pfam" id="PF00015">
    <property type="entry name" value="MCPsignal"/>
    <property type="match status" value="1"/>
</dbReference>
<dbReference type="InterPro" id="IPR003660">
    <property type="entry name" value="HAMP_dom"/>
</dbReference>
<evidence type="ECO:0000256" key="5">
    <source>
        <dbReference type="ARBA" id="ARBA00029447"/>
    </source>
</evidence>
<dbReference type="PANTHER" id="PTHR32089:SF112">
    <property type="entry name" value="LYSOZYME-LIKE PROTEIN-RELATED"/>
    <property type="match status" value="1"/>
</dbReference>
<dbReference type="SMART" id="SM00304">
    <property type="entry name" value="HAMP"/>
    <property type="match status" value="1"/>
</dbReference>
<dbReference type="SMART" id="SM00283">
    <property type="entry name" value="MA"/>
    <property type="match status" value="1"/>
</dbReference>
<dbReference type="GO" id="GO:0005886">
    <property type="term" value="C:plasma membrane"/>
    <property type="evidence" value="ECO:0007669"/>
    <property type="project" value="UniProtKB-SubCell"/>
</dbReference>
<dbReference type="SUPFAM" id="SSF58104">
    <property type="entry name" value="Methyl-accepting chemotaxis protein (MCP) signaling domain"/>
    <property type="match status" value="1"/>
</dbReference>